<evidence type="ECO:0000259" key="12">
    <source>
        <dbReference type="Pfam" id="PF00441"/>
    </source>
</evidence>
<accession>A0ABW5BI18</accession>
<keyword evidence="8" id="KW-0809">Transit peptide</keyword>
<gene>
    <name evidence="15" type="ORF">ACFSKO_06420</name>
</gene>
<dbReference type="PANTHER" id="PTHR43884:SF12">
    <property type="entry name" value="ISOVALERYL-COA DEHYDROGENASE, MITOCHONDRIAL-RELATED"/>
    <property type="match status" value="1"/>
</dbReference>
<evidence type="ECO:0000256" key="4">
    <source>
        <dbReference type="ARBA" id="ARBA00012044"/>
    </source>
</evidence>
<dbReference type="Pfam" id="PF02771">
    <property type="entry name" value="Acyl-CoA_dh_N"/>
    <property type="match status" value="1"/>
</dbReference>
<dbReference type="InterPro" id="IPR006091">
    <property type="entry name" value="Acyl-CoA_Oxase/DH_mid-dom"/>
</dbReference>
<dbReference type="InterPro" id="IPR037069">
    <property type="entry name" value="AcylCoA_DH/ox_N_sf"/>
</dbReference>
<keyword evidence="6 11" id="KW-0285">Flavoprotein</keyword>
<evidence type="ECO:0000256" key="8">
    <source>
        <dbReference type="ARBA" id="ARBA00022946"/>
    </source>
</evidence>
<dbReference type="SUPFAM" id="SSF47203">
    <property type="entry name" value="Acyl-CoA dehydrogenase C-terminal domain-like"/>
    <property type="match status" value="1"/>
</dbReference>
<comment type="pathway">
    <text evidence="2">Amino-acid degradation; L-leucine degradation; (S)-3-hydroxy-3-methylglutaryl-CoA from 3-isovaleryl-CoA: step 1/3.</text>
</comment>
<dbReference type="RefSeq" id="WP_380249645.1">
    <property type="nucleotide sequence ID" value="NZ_JBHUII010000003.1"/>
</dbReference>
<dbReference type="Proteomes" id="UP001597294">
    <property type="component" value="Unassembled WGS sequence"/>
</dbReference>
<comment type="cofactor">
    <cofactor evidence="1 11">
        <name>FAD</name>
        <dbReference type="ChEBI" id="CHEBI:57692"/>
    </cofactor>
</comment>
<dbReference type="InterPro" id="IPR013786">
    <property type="entry name" value="AcylCoA_DH/ox_N"/>
</dbReference>
<protein>
    <recommendedName>
        <fullName evidence="5">Isovaleryl-CoA dehydrogenase, mitochondrial</fullName>
        <ecNumber evidence="4">1.3.8.4</ecNumber>
    </recommendedName>
</protein>
<evidence type="ECO:0000259" key="14">
    <source>
        <dbReference type="Pfam" id="PF02771"/>
    </source>
</evidence>
<evidence type="ECO:0000313" key="15">
    <source>
        <dbReference type="EMBL" id="MFD2205234.1"/>
    </source>
</evidence>
<comment type="similarity">
    <text evidence="3 11">Belongs to the acyl-CoA dehydrogenase family.</text>
</comment>
<dbReference type="EC" id="1.3.8.4" evidence="4"/>
<evidence type="ECO:0000256" key="9">
    <source>
        <dbReference type="ARBA" id="ARBA00023002"/>
    </source>
</evidence>
<evidence type="ECO:0000256" key="2">
    <source>
        <dbReference type="ARBA" id="ARBA00004898"/>
    </source>
</evidence>
<dbReference type="InterPro" id="IPR006089">
    <property type="entry name" value="Acyl-CoA_DH_CS"/>
</dbReference>
<evidence type="ECO:0000256" key="3">
    <source>
        <dbReference type="ARBA" id="ARBA00009347"/>
    </source>
</evidence>
<dbReference type="Gene3D" id="1.10.540.10">
    <property type="entry name" value="Acyl-CoA dehydrogenase/oxidase, N-terminal domain"/>
    <property type="match status" value="1"/>
</dbReference>
<keyword evidence="9 11" id="KW-0560">Oxidoreductase</keyword>
<dbReference type="CDD" id="cd01156">
    <property type="entry name" value="IVD"/>
    <property type="match status" value="1"/>
</dbReference>
<name>A0ABW5BI18_9PROT</name>
<feature type="domain" description="Acyl-CoA dehydrogenase/oxidase C-terminal" evidence="12">
    <location>
        <begin position="238"/>
        <end position="386"/>
    </location>
</feature>
<keyword evidence="7 11" id="KW-0274">FAD</keyword>
<dbReference type="InterPro" id="IPR009075">
    <property type="entry name" value="AcylCo_DH/oxidase_C"/>
</dbReference>
<evidence type="ECO:0000256" key="6">
    <source>
        <dbReference type="ARBA" id="ARBA00022630"/>
    </source>
</evidence>
<dbReference type="InterPro" id="IPR046373">
    <property type="entry name" value="Acyl-CoA_Oxase/DH_mid-dom_sf"/>
</dbReference>
<evidence type="ECO:0000256" key="10">
    <source>
        <dbReference type="ARBA" id="ARBA00052875"/>
    </source>
</evidence>
<evidence type="ECO:0000256" key="7">
    <source>
        <dbReference type="ARBA" id="ARBA00022827"/>
    </source>
</evidence>
<keyword evidence="16" id="KW-1185">Reference proteome</keyword>
<dbReference type="PROSITE" id="PS00072">
    <property type="entry name" value="ACYL_COA_DH_1"/>
    <property type="match status" value="1"/>
</dbReference>
<feature type="domain" description="Acyl-CoA oxidase/dehydrogenase middle" evidence="13">
    <location>
        <begin position="131"/>
        <end position="226"/>
    </location>
</feature>
<dbReference type="InterPro" id="IPR036250">
    <property type="entry name" value="AcylCo_DH-like_C"/>
</dbReference>
<dbReference type="PIRSF" id="PIRSF016578">
    <property type="entry name" value="HsaA"/>
    <property type="match status" value="1"/>
</dbReference>
<comment type="caution">
    <text evidence="15">The sequence shown here is derived from an EMBL/GenBank/DDBJ whole genome shotgun (WGS) entry which is preliminary data.</text>
</comment>
<evidence type="ECO:0000259" key="13">
    <source>
        <dbReference type="Pfam" id="PF02770"/>
    </source>
</evidence>
<dbReference type="PROSITE" id="PS00073">
    <property type="entry name" value="ACYL_COA_DH_2"/>
    <property type="match status" value="1"/>
</dbReference>
<evidence type="ECO:0000256" key="11">
    <source>
        <dbReference type="RuleBase" id="RU362125"/>
    </source>
</evidence>
<proteinExistence type="inferred from homology"/>
<dbReference type="InterPro" id="IPR009100">
    <property type="entry name" value="AcylCoA_DH/oxidase_NM_dom_sf"/>
</dbReference>
<evidence type="ECO:0000256" key="1">
    <source>
        <dbReference type="ARBA" id="ARBA00001974"/>
    </source>
</evidence>
<dbReference type="PANTHER" id="PTHR43884">
    <property type="entry name" value="ACYL-COA DEHYDROGENASE"/>
    <property type="match status" value="1"/>
</dbReference>
<organism evidence="15 16">
    <name type="scientific">Kiloniella antarctica</name>
    <dbReference type="NCBI Taxonomy" id="1550907"/>
    <lineage>
        <taxon>Bacteria</taxon>
        <taxon>Pseudomonadati</taxon>
        <taxon>Pseudomonadota</taxon>
        <taxon>Alphaproteobacteria</taxon>
        <taxon>Rhodospirillales</taxon>
        <taxon>Kiloniellaceae</taxon>
        <taxon>Kiloniella</taxon>
    </lineage>
</organism>
<dbReference type="Gene3D" id="1.20.140.10">
    <property type="entry name" value="Butyryl-CoA Dehydrogenase, subunit A, domain 3"/>
    <property type="match status" value="1"/>
</dbReference>
<dbReference type="InterPro" id="IPR034183">
    <property type="entry name" value="IVD"/>
</dbReference>
<comment type="catalytic activity">
    <reaction evidence="10">
        <text>3-methylbutanoyl-CoA + oxidized [electron-transfer flavoprotein] + H(+) = 3-methylbut-2-enoyl-CoA + reduced [electron-transfer flavoprotein]</text>
        <dbReference type="Rhea" id="RHEA:12276"/>
        <dbReference type="Rhea" id="RHEA-COMP:10685"/>
        <dbReference type="Rhea" id="RHEA-COMP:10686"/>
        <dbReference type="ChEBI" id="CHEBI:15378"/>
        <dbReference type="ChEBI" id="CHEBI:57344"/>
        <dbReference type="ChEBI" id="CHEBI:57345"/>
        <dbReference type="ChEBI" id="CHEBI:57692"/>
        <dbReference type="ChEBI" id="CHEBI:58307"/>
        <dbReference type="EC" id="1.3.8.4"/>
    </reaction>
</comment>
<feature type="domain" description="Acyl-CoA dehydrogenase/oxidase N-terminal" evidence="14">
    <location>
        <begin position="16"/>
        <end position="127"/>
    </location>
</feature>
<dbReference type="Pfam" id="PF00441">
    <property type="entry name" value="Acyl-CoA_dh_1"/>
    <property type="match status" value="1"/>
</dbReference>
<dbReference type="Pfam" id="PF02770">
    <property type="entry name" value="Acyl-CoA_dh_M"/>
    <property type="match status" value="1"/>
</dbReference>
<dbReference type="SUPFAM" id="SSF56645">
    <property type="entry name" value="Acyl-CoA dehydrogenase NM domain-like"/>
    <property type="match status" value="1"/>
</dbReference>
<dbReference type="Gene3D" id="2.40.110.10">
    <property type="entry name" value="Butyryl-CoA Dehydrogenase, subunit A, domain 2"/>
    <property type="match status" value="1"/>
</dbReference>
<dbReference type="EMBL" id="JBHUII010000003">
    <property type="protein sequence ID" value="MFD2205234.1"/>
    <property type="molecule type" value="Genomic_DNA"/>
</dbReference>
<sequence>MSTGHTFPSLNFNLGEEIDMLRDSVKAFADAEIAPRAAEIDETNEFPMDLWRKMGDLGLLGITADEEYGGSGMGYLAHIVTMEELSRASASVALSYGAHSNLCVNQIKRNGSAEQRTKYLPKLITGEHVGALAMSEPGAGSDVVSMRLKAEKKGDKYVLNGTKMWITNGPDADTLVVYAKTDPEAGAKGITAFIIEKDFPGFSVAQKLDKLGMRGSNTGELVFQDCEVPEENILGALNGGVRVLMSGLDYERAVLSGGPLGIMSSCLDVIVPYIHQRKQFGKAIGEFQLMQGKIADIYATWTACRSYVYAVGQACDRGETTRKDAAGAILYSAEKATWMAGESIQVLGGNGYINDYPTGRLWRDAKLYEIGAGTSEIRRYLIGRELFGETA</sequence>
<evidence type="ECO:0000313" key="16">
    <source>
        <dbReference type="Proteomes" id="UP001597294"/>
    </source>
</evidence>
<reference evidence="16" key="1">
    <citation type="journal article" date="2019" name="Int. J. Syst. Evol. Microbiol.">
        <title>The Global Catalogue of Microorganisms (GCM) 10K type strain sequencing project: providing services to taxonomists for standard genome sequencing and annotation.</title>
        <authorList>
            <consortium name="The Broad Institute Genomics Platform"/>
            <consortium name="The Broad Institute Genome Sequencing Center for Infectious Disease"/>
            <person name="Wu L."/>
            <person name="Ma J."/>
        </authorList>
    </citation>
    <scope>NUCLEOTIDE SEQUENCE [LARGE SCALE GENOMIC DNA]</scope>
    <source>
        <strain evidence="16">CGMCC 4.7192</strain>
    </source>
</reference>
<evidence type="ECO:0000256" key="5">
    <source>
        <dbReference type="ARBA" id="ARBA00018258"/>
    </source>
</evidence>